<evidence type="ECO:0000259" key="9">
    <source>
        <dbReference type="PROSITE" id="PS50110"/>
    </source>
</evidence>
<reference evidence="10 11" key="1">
    <citation type="submission" date="2021-04" db="EMBL/GenBank/DDBJ databases">
        <title>Chitinophaga sp. nov., isolated from the rhizosphere soil.</title>
        <authorList>
            <person name="He S."/>
        </authorList>
    </citation>
    <scope>NUCLEOTIDE SEQUENCE [LARGE SCALE GENOMIC DNA]</scope>
    <source>
        <strain evidence="10 11">2R12</strain>
    </source>
</reference>
<keyword evidence="7" id="KW-1133">Transmembrane helix</keyword>
<dbReference type="Pfam" id="PF02518">
    <property type="entry name" value="HATPase_c"/>
    <property type="match status" value="1"/>
</dbReference>
<dbReference type="PRINTS" id="PR00344">
    <property type="entry name" value="BCTRLSENSOR"/>
</dbReference>
<dbReference type="InterPro" id="IPR036890">
    <property type="entry name" value="HATPase_C_sf"/>
</dbReference>
<dbReference type="SMART" id="SM00388">
    <property type="entry name" value="HisKA"/>
    <property type="match status" value="1"/>
</dbReference>
<dbReference type="EC" id="2.7.13.3" evidence="2"/>
<feature type="transmembrane region" description="Helical" evidence="7">
    <location>
        <begin position="300"/>
        <end position="321"/>
    </location>
</feature>
<accession>A0ABS5J4I2</accession>
<evidence type="ECO:0000256" key="3">
    <source>
        <dbReference type="ARBA" id="ARBA00022553"/>
    </source>
</evidence>
<dbReference type="PROSITE" id="PS50110">
    <property type="entry name" value="RESPONSE_REGULATORY"/>
    <property type="match status" value="1"/>
</dbReference>
<evidence type="ECO:0000256" key="6">
    <source>
        <dbReference type="PROSITE-ProRule" id="PRU00169"/>
    </source>
</evidence>
<keyword evidence="4" id="KW-0808">Transferase</keyword>
<dbReference type="InterPro" id="IPR001789">
    <property type="entry name" value="Sig_transdc_resp-reg_receiver"/>
</dbReference>
<evidence type="ECO:0000256" key="5">
    <source>
        <dbReference type="ARBA" id="ARBA00022777"/>
    </source>
</evidence>
<evidence type="ECO:0000256" key="7">
    <source>
        <dbReference type="SAM" id="Phobius"/>
    </source>
</evidence>
<dbReference type="Gene3D" id="1.10.287.130">
    <property type="match status" value="1"/>
</dbReference>
<dbReference type="SUPFAM" id="SSF55874">
    <property type="entry name" value="ATPase domain of HSP90 chaperone/DNA topoisomerase II/histidine kinase"/>
    <property type="match status" value="1"/>
</dbReference>
<comment type="catalytic activity">
    <reaction evidence="1">
        <text>ATP + protein L-histidine = ADP + protein N-phospho-L-histidine.</text>
        <dbReference type="EC" id="2.7.13.3"/>
    </reaction>
</comment>
<keyword evidence="5" id="KW-0418">Kinase</keyword>
<keyword evidence="3 6" id="KW-0597">Phosphoprotein</keyword>
<dbReference type="SMART" id="SM00448">
    <property type="entry name" value="REC"/>
    <property type="match status" value="1"/>
</dbReference>
<sequence>MYTTQEKKTFVRYAVLTIMVLVLMTFFMIIFLRKRESHQLGIVVKDLVATKTDARHIDAAVQLLYAADNNFRIYTLTYDRKYLNTYAGQLKSITAHLDSAVGAGKDRDQMAALLADKARKSQLFLQTRLYVDSLLQLSLVWDTTAAPLPMQQLENIKLPLAHRKTDTVVTTDTAKAQGRKKLFGRIKDAISNKQGAQQTSKQVKIVQYDTGNSGGKAFSREQLKKIQDTYTKFIRDAANSHNNLKQKEYALVVANERLFTELLHLMADLKTSILDETDKKRLQLGQDIDHSLYRLDKHNYWEIPLILLMAAIIIYGISRLYRYDLALLRAKQQAEKFAQQKSDFAATISHEIRTPVQSILGFTSLMERDKTPETVSAIRHSADMLLQVVNNVLDYTRMETAEPILREEKFSPRAAIEEVCKTLSVQAEMKSLAFDVHIYFPSTLLVLGDDFRLKQVLINLVANAIKFTDQGNVTVTAHIRENDLLQVSVKDTGSGISHKELPLVFDAFSQGNNHYHKGSGLGLHISKKIIDLHNGKIHVESLPGKGTTFYFEIRYKLMNPSPATKKIIVPVSNTPASGTIPAGIRLLVVEDSILNQKLLALMLDRMQASYLIVSSAEEALEVYQRESFDFILTDIDLPGIDGLMLTAMIRDLPDKKKAGVTIIAITGNVLEDDIALYLRSGLNDYIMKPYREEDILEKITRHRQMV</sequence>
<dbReference type="RefSeq" id="WP_211975280.1">
    <property type="nucleotide sequence ID" value="NZ_CBFHAM010000034.1"/>
</dbReference>
<evidence type="ECO:0000313" key="11">
    <source>
        <dbReference type="Proteomes" id="UP000676386"/>
    </source>
</evidence>
<gene>
    <name evidence="10" type="ORF">KE626_22645</name>
</gene>
<dbReference type="Pfam" id="PF00512">
    <property type="entry name" value="HisKA"/>
    <property type="match status" value="1"/>
</dbReference>
<name>A0ABS5J4I2_9BACT</name>
<comment type="caution">
    <text evidence="10">The sequence shown here is derived from an EMBL/GenBank/DDBJ whole genome shotgun (WGS) entry which is preliminary data.</text>
</comment>
<dbReference type="SMART" id="SM00387">
    <property type="entry name" value="HATPase_c"/>
    <property type="match status" value="1"/>
</dbReference>
<dbReference type="CDD" id="cd16922">
    <property type="entry name" value="HATPase_EvgS-ArcB-TorS-like"/>
    <property type="match status" value="1"/>
</dbReference>
<keyword evidence="11" id="KW-1185">Reference proteome</keyword>
<dbReference type="InterPro" id="IPR005467">
    <property type="entry name" value="His_kinase_dom"/>
</dbReference>
<feature type="transmembrane region" description="Helical" evidence="7">
    <location>
        <begin position="12"/>
        <end position="32"/>
    </location>
</feature>
<dbReference type="Pfam" id="PF00072">
    <property type="entry name" value="Response_reg"/>
    <property type="match status" value="1"/>
</dbReference>
<dbReference type="CDD" id="cd17546">
    <property type="entry name" value="REC_hyHK_CKI1_RcsC-like"/>
    <property type="match status" value="1"/>
</dbReference>
<keyword evidence="7" id="KW-0472">Membrane</keyword>
<organism evidence="10 11">
    <name type="scientific">Chitinophaga hostae</name>
    <dbReference type="NCBI Taxonomy" id="2831022"/>
    <lineage>
        <taxon>Bacteria</taxon>
        <taxon>Pseudomonadati</taxon>
        <taxon>Bacteroidota</taxon>
        <taxon>Chitinophagia</taxon>
        <taxon>Chitinophagales</taxon>
        <taxon>Chitinophagaceae</taxon>
        <taxon>Chitinophaga</taxon>
    </lineage>
</organism>
<feature type="modified residue" description="4-aspartylphosphate" evidence="6">
    <location>
        <position position="634"/>
    </location>
</feature>
<dbReference type="InterPro" id="IPR036097">
    <property type="entry name" value="HisK_dim/P_sf"/>
</dbReference>
<dbReference type="InterPro" id="IPR003594">
    <property type="entry name" value="HATPase_dom"/>
</dbReference>
<proteinExistence type="predicted"/>
<feature type="domain" description="Response regulatory" evidence="9">
    <location>
        <begin position="585"/>
        <end position="703"/>
    </location>
</feature>
<evidence type="ECO:0000313" key="10">
    <source>
        <dbReference type="EMBL" id="MBS0030142.1"/>
    </source>
</evidence>
<dbReference type="PROSITE" id="PS50109">
    <property type="entry name" value="HIS_KIN"/>
    <property type="match status" value="1"/>
</dbReference>
<dbReference type="SUPFAM" id="SSF47384">
    <property type="entry name" value="Homodimeric domain of signal transducing histidine kinase"/>
    <property type="match status" value="1"/>
</dbReference>
<keyword evidence="7" id="KW-0812">Transmembrane</keyword>
<dbReference type="Gene3D" id="3.40.50.2300">
    <property type="match status" value="1"/>
</dbReference>
<evidence type="ECO:0000256" key="1">
    <source>
        <dbReference type="ARBA" id="ARBA00000085"/>
    </source>
</evidence>
<dbReference type="Proteomes" id="UP000676386">
    <property type="component" value="Unassembled WGS sequence"/>
</dbReference>
<dbReference type="PANTHER" id="PTHR43047:SF64">
    <property type="entry name" value="HISTIDINE KINASE CONTAINING CHEY-HOMOLOGOUS RECEIVER DOMAIN AND PAS DOMAIN-RELATED"/>
    <property type="match status" value="1"/>
</dbReference>
<dbReference type="InterPro" id="IPR011006">
    <property type="entry name" value="CheY-like_superfamily"/>
</dbReference>
<dbReference type="PANTHER" id="PTHR43047">
    <property type="entry name" value="TWO-COMPONENT HISTIDINE PROTEIN KINASE"/>
    <property type="match status" value="1"/>
</dbReference>
<dbReference type="InterPro" id="IPR003661">
    <property type="entry name" value="HisK_dim/P_dom"/>
</dbReference>
<protein>
    <recommendedName>
        <fullName evidence="2">histidine kinase</fullName>
        <ecNumber evidence="2">2.7.13.3</ecNumber>
    </recommendedName>
</protein>
<dbReference type="SUPFAM" id="SSF52172">
    <property type="entry name" value="CheY-like"/>
    <property type="match status" value="1"/>
</dbReference>
<evidence type="ECO:0000259" key="8">
    <source>
        <dbReference type="PROSITE" id="PS50109"/>
    </source>
</evidence>
<dbReference type="EMBL" id="JAGTXB010000012">
    <property type="protein sequence ID" value="MBS0030142.1"/>
    <property type="molecule type" value="Genomic_DNA"/>
</dbReference>
<dbReference type="Gene3D" id="3.30.565.10">
    <property type="entry name" value="Histidine kinase-like ATPase, C-terminal domain"/>
    <property type="match status" value="1"/>
</dbReference>
<evidence type="ECO:0000256" key="4">
    <source>
        <dbReference type="ARBA" id="ARBA00022679"/>
    </source>
</evidence>
<feature type="domain" description="Histidine kinase" evidence="8">
    <location>
        <begin position="347"/>
        <end position="557"/>
    </location>
</feature>
<dbReference type="InterPro" id="IPR004358">
    <property type="entry name" value="Sig_transdc_His_kin-like_C"/>
</dbReference>
<dbReference type="CDD" id="cd00082">
    <property type="entry name" value="HisKA"/>
    <property type="match status" value="1"/>
</dbReference>
<evidence type="ECO:0000256" key="2">
    <source>
        <dbReference type="ARBA" id="ARBA00012438"/>
    </source>
</evidence>